<protein>
    <submittedName>
        <fullName evidence="11">Uncharacterized protein</fullName>
    </submittedName>
</protein>
<sequence>MGVMNPLLSRLSNILVKEYAQLRGVRRQIAFLWDELNSMSAALEMLSEAEEENPQVKEWMCQLRELSYDMEDCIEIFMLHLGHDETCAGFIHRITSKVITLKARLHVANRINELKERVLEVSDRRKRYEINLSDPCSNSVVIDPRLPALFDEADKLVGIDIQMHRLVKWLTSGTDLHPQRKVLSIVGFGGLGKTTLANQVFQKIKGQFDCMAFLPVSRSPDVIKILTDSLLQFLKSSTSIADDQNQDTVKMQENLYLRKLEYPQLVSMNRDYLRNKRYLVIIDDIWSKQSWKQIQCAFPDNSNASRIMTTTRIEEVAKFCCFPHNEYVYPMKPLDSNDSKRLFVERIFNDKDACPLELNEVTDDILRKCQGLPLALVNIASLLATKPTTKHEWERVRNSLGSALEQDHELEVVQRILFVSYYDLPHYLKICLLDLSIFPEDNEIARSHLIRRWIAEGYIAEQRGQCLADTAENYISELINRNMIEPVDIDYSGRPRACRVHDIMLDLIISLSSKENFVTIMDGRKLAPANKIRRLSLQGYSEEQKLLHRTNSLSHVRSLNIFGDVKVSSLLDFQVLRVLNVQNCSILEDDDIENIGQLTHLRYLNLDCSNIRTIPRQIGKLQHLQTLDLMLTKIEELPAAVAQLRQLVCLLVRRGVRLPNGISNMRALQELSVFDVGRNSTDVVHELGSLSKLNVLFIHCHLDDAISDEGRYKKSLISSLRMLGERNLRCLRIETETGSTMDFLVDSWCPPPHHLQMLDMFGLVVPIFSRLPKWISSLYELTFLEISIKRVGSKDVQALADLPALICVKIYTKEYPHDTLTISADGFQCLKEFWFFPRGDEMGLMYLERKNDRQSLMFQAGAMPRLERLRFRFSAHDALSTHNIDFDFGISHLSSLKHLLVRIDCQDARTWEVEAAEAAVRNAVALLPNHPTTDMHRWLEEEMVKEEG</sequence>
<dbReference type="PRINTS" id="PR00364">
    <property type="entry name" value="DISEASERSIST"/>
</dbReference>
<feature type="domain" description="Disease resistance R13L4/SHOC-2-like LRR" evidence="10">
    <location>
        <begin position="555"/>
        <end position="932"/>
    </location>
</feature>
<evidence type="ECO:0000259" key="10">
    <source>
        <dbReference type="Pfam" id="PF23598"/>
    </source>
</evidence>
<dbReference type="GO" id="GO:0009626">
    <property type="term" value="P:plant-type hypersensitive response"/>
    <property type="evidence" value="ECO:0007669"/>
    <property type="project" value="UniProtKB-ARBA"/>
</dbReference>
<dbReference type="PANTHER" id="PTHR23155">
    <property type="entry name" value="DISEASE RESISTANCE PROTEIN RP"/>
    <property type="match status" value="1"/>
</dbReference>
<keyword evidence="3" id="KW-0677">Repeat</keyword>
<keyword evidence="12" id="KW-1185">Reference proteome</keyword>
<dbReference type="InterPro" id="IPR041118">
    <property type="entry name" value="Rx_N"/>
</dbReference>
<dbReference type="Gene3D" id="3.40.50.300">
    <property type="entry name" value="P-loop containing nucleotide triphosphate hydrolases"/>
    <property type="match status" value="1"/>
</dbReference>
<evidence type="ECO:0000256" key="3">
    <source>
        <dbReference type="ARBA" id="ARBA00022737"/>
    </source>
</evidence>
<dbReference type="InterPro" id="IPR002182">
    <property type="entry name" value="NB-ARC"/>
</dbReference>
<dbReference type="InterPro" id="IPR042197">
    <property type="entry name" value="Apaf_helical"/>
</dbReference>
<keyword evidence="5" id="KW-0611">Plant defense</keyword>
<evidence type="ECO:0000256" key="2">
    <source>
        <dbReference type="ARBA" id="ARBA00022614"/>
    </source>
</evidence>
<feature type="domain" description="Disease resistance protein winged helix" evidence="9">
    <location>
        <begin position="437"/>
        <end position="508"/>
    </location>
</feature>
<dbReference type="GO" id="GO:0002758">
    <property type="term" value="P:innate immune response-activating signaling pathway"/>
    <property type="evidence" value="ECO:0007669"/>
    <property type="project" value="UniProtKB-ARBA"/>
</dbReference>
<dbReference type="InterPro" id="IPR055414">
    <property type="entry name" value="LRR_R13L4/SHOC2-like"/>
</dbReference>
<keyword evidence="2" id="KW-0433">Leucine-rich repeat</keyword>
<keyword evidence="6" id="KW-0175">Coiled coil</keyword>
<dbReference type="FunFam" id="1.10.10.10:FF:000322">
    <property type="entry name" value="Probable disease resistance protein At1g63360"/>
    <property type="match status" value="1"/>
</dbReference>
<dbReference type="SUPFAM" id="SSF52540">
    <property type="entry name" value="P-loop containing nucleoside triphosphate hydrolases"/>
    <property type="match status" value="1"/>
</dbReference>
<evidence type="ECO:0000256" key="5">
    <source>
        <dbReference type="ARBA" id="ARBA00022821"/>
    </source>
</evidence>
<dbReference type="InterPro" id="IPR044974">
    <property type="entry name" value="Disease_R_plants"/>
</dbReference>
<evidence type="ECO:0000256" key="4">
    <source>
        <dbReference type="ARBA" id="ARBA00022741"/>
    </source>
</evidence>
<reference evidence="11 12" key="2">
    <citation type="submission" date="2024-10" db="EMBL/GenBank/DDBJ databases">
        <authorList>
            <person name="Ryan C."/>
        </authorList>
    </citation>
    <scope>NUCLEOTIDE SEQUENCE [LARGE SCALE GENOMIC DNA]</scope>
</reference>
<dbReference type="Gene3D" id="3.80.10.10">
    <property type="entry name" value="Ribonuclease Inhibitor"/>
    <property type="match status" value="1"/>
</dbReference>
<dbReference type="Pfam" id="PF23598">
    <property type="entry name" value="LRR_14"/>
    <property type="match status" value="1"/>
</dbReference>
<gene>
    <name evidence="11" type="ORF">URODEC1_LOCUS67996</name>
</gene>
<evidence type="ECO:0000259" key="9">
    <source>
        <dbReference type="Pfam" id="PF23559"/>
    </source>
</evidence>
<dbReference type="Pfam" id="PF00931">
    <property type="entry name" value="NB-ARC"/>
    <property type="match status" value="1"/>
</dbReference>
<dbReference type="Pfam" id="PF23559">
    <property type="entry name" value="WHD_DRP"/>
    <property type="match status" value="1"/>
</dbReference>
<dbReference type="InterPro" id="IPR038005">
    <property type="entry name" value="RX-like_CC"/>
</dbReference>
<dbReference type="GO" id="GO:0000166">
    <property type="term" value="F:nucleotide binding"/>
    <property type="evidence" value="ECO:0007669"/>
    <property type="project" value="UniProtKB-KW"/>
</dbReference>
<feature type="domain" description="Disease resistance N-terminal" evidence="8">
    <location>
        <begin position="3"/>
        <end position="87"/>
    </location>
</feature>
<name>A0ABC9BS44_9POAL</name>
<evidence type="ECO:0000313" key="12">
    <source>
        <dbReference type="Proteomes" id="UP001497457"/>
    </source>
</evidence>
<evidence type="ECO:0000259" key="7">
    <source>
        <dbReference type="Pfam" id="PF00931"/>
    </source>
</evidence>
<evidence type="ECO:0000256" key="6">
    <source>
        <dbReference type="ARBA" id="ARBA00023054"/>
    </source>
</evidence>
<dbReference type="GO" id="GO:0042742">
    <property type="term" value="P:defense response to bacterium"/>
    <property type="evidence" value="ECO:0007669"/>
    <property type="project" value="UniProtKB-ARBA"/>
</dbReference>
<proteinExistence type="inferred from homology"/>
<dbReference type="EMBL" id="OZ075137">
    <property type="protein sequence ID" value="CAL5006376.1"/>
    <property type="molecule type" value="Genomic_DNA"/>
</dbReference>
<dbReference type="Gene3D" id="1.10.10.10">
    <property type="entry name" value="Winged helix-like DNA-binding domain superfamily/Winged helix DNA-binding domain"/>
    <property type="match status" value="1"/>
</dbReference>
<keyword evidence="4" id="KW-0547">Nucleotide-binding</keyword>
<dbReference type="CDD" id="cd14798">
    <property type="entry name" value="RX-CC_like"/>
    <property type="match status" value="1"/>
</dbReference>
<dbReference type="SUPFAM" id="SSF52047">
    <property type="entry name" value="RNI-like"/>
    <property type="match status" value="1"/>
</dbReference>
<dbReference type="PANTHER" id="PTHR23155:SF1167">
    <property type="entry name" value="OS08G0412100 PROTEIN"/>
    <property type="match status" value="1"/>
</dbReference>
<dbReference type="InterPro" id="IPR058922">
    <property type="entry name" value="WHD_DRP"/>
</dbReference>
<evidence type="ECO:0000259" key="8">
    <source>
        <dbReference type="Pfam" id="PF18052"/>
    </source>
</evidence>
<dbReference type="Gene3D" id="1.10.8.430">
    <property type="entry name" value="Helical domain of apoptotic protease-activating factors"/>
    <property type="match status" value="1"/>
</dbReference>
<dbReference type="InterPro" id="IPR027417">
    <property type="entry name" value="P-loop_NTPase"/>
</dbReference>
<reference evidence="12" key="1">
    <citation type="submission" date="2024-06" db="EMBL/GenBank/DDBJ databases">
        <authorList>
            <person name="Ryan C."/>
        </authorList>
    </citation>
    <scope>NUCLEOTIDE SEQUENCE [LARGE SCALE GENOMIC DNA]</scope>
</reference>
<evidence type="ECO:0000313" key="11">
    <source>
        <dbReference type="EMBL" id="CAL5006376.1"/>
    </source>
</evidence>
<comment type="similarity">
    <text evidence="1">Belongs to the disease resistance NB-LRR family.</text>
</comment>
<organism evidence="11 12">
    <name type="scientific">Urochloa decumbens</name>
    <dbReference type="NCBI Taxonomy" id="240449"/>
    <lineage>
        <taxon>Eukaryota</taxon>
        <taxon>Viridiplantae</taxon>
        <taxon>Streptophyta</taxon>
        <taxon>Embryophyta</taxon>
        <taxon>Tracheophyta</taxon>
        <taxon>Spermatophyta</taxon>
        <taxon>Magnoliopsida</taxon>
        <taxon>Liliopsida</taxon>
        <taxon>Poales</taxon>
        <taxon>Poaceae</taxon>
        <taxon>PACMAD clade</taxon>
        <taxon>Panicoideae</taxon>
        <taxon>Panicodae</taxon>
        <taxon>Paniceae</taxon>
        <taxon>Melinidinae</taxon>
        <taxon>Urochloa</taxon>
    </lineage>
</organism>
<dbReference type="InterPro" id="IPR032675">
    <property type="entry name" value="LRR_dom_sf"/>
</dbReference>
<accession>A0ABC9BS44</accession>
<dbReference type="Proteomes" id="UP001497457">
    <property type="component" value="Chromosome 27b"/>
</dbReference>
<dbReference type="Pfam" id="PF18052">
    <property type="entry name" value="Rx_N"/>
    <property type="match status" value="1"/>
</dbReference>
<dbReference type="Gene3D" id="1.20.5.4130">
    <property type="match status" value="1"/>
</dbReference>
<feature type="domain" description="NB-ARC" evidence="7">
    <location>
        <begin position="162"/>
        <end position="350"/>
    </location>
</feature>
<dbReference type="InterPro" id="IPR036388">
    <property type="entry name" value="WH-like_DNA-bd_sf"/>
</dbReference>
<evidence type="ECO:0000256" key="1">
    <source>
        <dbReference type="ARBA" id="ARBA00008894"/>
    </source>
</evidence>
<dbReference type="AlphaFoldDB" id="A0ABC9BS44"/>
<dbReference type="FunFam" id="3.40.50.300:FF:001091">
    <property type="entry name" value="Probable disease resistance protein At1g61300"/>
    <property type="match status" value="1"/>
</dbReference>